<dbReference type="EMBL" id="JAXCEH010000005">
    <property type="protein sequence ID" value="MFA1554154.1"/>
    <property type="molecule type" value="Genomic_DNA"/>
</dbReference>
<keyword evidence="7" id="KW-1185">Reference proteome</keyword>
<organism evidence="6 7">
    <name type="scientific">Actinomadura chokoriensis</name>
    <dbReference type="NCBI Taxonomy" id="454156"/>
    <lineage>
        <taxon>Bacteria</taxon>
        <taxon>Bacillati</taxon>
        <taxon>Actinomycetota</taxon>
        <taxon>Actinomycetes</taxon>
        <taxon>Streptosporangiales</taxon>
        <taxon>Thermomonosporaceae</taxon>
        <taxon>Actinomadura</taxon>
    </lineage>
</organism>
<dbReference type="Pfam" id="PF09084">
    <property type="entry name" value="NMT1"/>
    <property type="match status" value="1"/>
</dbReference>
<evidence type="ECO:0000313" key="6">
    <source>
        <dbReference type="EMBL" id="MFA1554154.1"/>
    </source>
</evidence>
<accession>A0ABV4QUF8</accession>
<evidence type="ECO:0000256" key="3">
    <source>
        <dbReference type="ARBA" id="ARBA00022729"/>
    </source>
</evidence>
<comment type="caution">
    <text evidence="6">The sequence shown here is derived from an EMBL/GenBank/DDBJ whole genome shotgun (WGS) entry which is preliminary data.</text>
</comment>
<feature type="region of interest" description="Disordered" evidence="4">
    <location>
        <begin position="1"/>
        <end position="37"/>
    </location>
</feature>
<feature type="domain" description="Solute-binding protein family 3/N-terminal" evidence="5">
    <location>
        <begin position="77"/>
        <end position="309"/>
    </location>
</feature>
<evidence type="ECO:0000313" key="7">
    <source>
        <dbReference type="Proteomes" id="UP001569904"/>
    </source>
</evidence>
<dbReference type="InterPro" id="IPR001638">
    <property type="entry name" value="Solute-binding_3/MltF_N"/>
</dbReference>
<gene>
    <name evidence="6" type="ORF">SM436_10700</name>
</gene>
<dbReference type="SUPFAM" id="SSF53850">
    <property type="entry name" value="Periplasmic binding protein-like II"/>
    <property type="match status" value="1"/>
</dbReference>
<protein>
    <submittedName>
        <fullName evidence="6">MqnA/MqnD/SBP family protein</fullName>
    </submittedName>
</protein>
<dbReference type="Gene3D" id="3.40.190.10">
    <property type="entry name" value="Periplasmic binding protein-like II"/>
    <property type="match status" value="2"/>
</dbReference>
<sequence length="367" mass="38882">MKSRSRRAAFSPDRSRGSGRGGAVTSRRPGSSLLTGSARVRPAVRPLGAGLAGLLLLSVAACGTSSEQNANGLEKSHISVGILPIPDAAPLFIAMKKGFFREEGLTVKTEVLQSSSFAVPKLRSGALDISLDNYVASFAADDQGAAHWQLIADSYQAGKGAFVVMVGPKSSIRDPKDLKGKKIAIPSLHSVGQLMITSTLDTRAIKPDAVTYVEMPFPQMPAALAKGQVDAVWTPDPFISSMQKSMGARTVLDTADPGGPTSDFPMSGWGVLDGYTRKNPKTVAAFQRAIGKAQQLAAGDRGVVTKILPTYVKGIRPDSAELITLGTYPTSLSPIRLQRVADLMLRYGYVKKQVDVKPMIVPPPPAK</sequence>
<name>A0ABV4QUF8_9ACTN</name>
<proteinExistence type="inferred from homology"/>
<evidence type="ECO:0000256" key="2">
    <source>
        <dbReference type="ARBA" id="ARBA00010742"/>
    </source>
</evidence>
<dbReference type="Proteomes" id="UP001569904">
    <property type="component" value="Unassembled WGS sequence"/>
</dbReference>
<comment type="subcellular location">
    <subcellularLocation>
        <location evidence="1">Periplasm</location>
    </subcellularLocation>
</comment>
<dbReference type="RefSeq" id="WP_371940545.1">
    <property type="nucleotide sequence ID" value="NZ_JAXCEH010000005.1"/>
</dbReference>
<evidence type="ECO:0000256" key="4">
    <source>
        <dbReference type="SAM" id="MobiDB-lite"/>
    </source>
</evidence>
<dbReference type="PANTHER" id="PTHR30024">
    <property type="entry name" value="ALIPHATIC SULFONATES-BINDING PROTEIN-RELATED"/>
    <property type="match status" value="1"/>
</dbReference>
<evidence type="ECO:0000259" key="5">
    <source>
        <dbReference type="SMART" id="SM00062"/>
    </source>
</evidence>
<reference evidence="6 7" key="1">
    <citation type="submission" date="2023-11" db="EMBL/GenBank/DDBJ databases">
        <title>Actinomadura monticuli sp. nov., isolated from volcanic ash.</title>
        <authorList>
            <person name="Lee S.D."/>
            <person name="Yang H."/>
            <person name="Kim I.S."/>
        </authorList>
    </citation>
    <scope>NUCLEOTIDE SEQUENCE [LARGE SCALE GENOMIC DNA]</scope>
    <source>
        <strain evidence="6 7">DSM 45346</strain>
    </source>
</reference>
<dbReference type="InterPro" id="IPR015168">
    <property type="entry name" value="SsuA/THI5"/>
</dbReference>
<keyword evidence="3" id="KW-0732">Signal</keyword>
<comment type="similarity">
    <text evidence="2">Belongs to the bacterial solute-binding protein SsuA/TauA family.</text>
</comment>
<evidence type="ECO:0000256" key="1">
    <source>
        <dbReference type="ARBA" id="ARBA00004418"/>
    </source>
</evidence>
<dbReference type="SMART" id="SM00062">
    <property type="entry name" value="PBPb"/>
    <property type="match status" value="1"/>
</dbReference>
<dbReference type="PANTHER" id="PTHR30024:SF47">
    <property type="entry name" value="TAURINE-BINDING PERIPLASMIC PROTEIN"/>
    <property type="match status" value="1"/>
</dbReference>